<accession>A0AA88CYB3</accession>
<dbReference type="AlphaFoldDB" id="A0AA88CYB3"/>
<proteinExistence type="predicted"/>
<comment type="caution">
    <text evidence="1">The sequence shown here is derived from an EMBL/GenBank/DDBJ whole genome shotgun (WGS) entry which is preliminary data.</text>
</comment>
<gene>
    <name evidence="1" type="ORF">TIFTF001_005219</name>
</gene>
<dbReference type="EMBL" id="BTGU01000005">
    <property type="protein sequence ID" value="GMN35306.1"/>
    <property type="molecule type" value="Genomic_DNA"/>
</dbReference>
<protein>
    <submittedName>
        <fullName evidence="1">Uncharacterized protein</fullName>
    </submittedName>
</protein>
<name>A0AA88CYB3_FICCA</name>
<organism evidence="1 2">
    <name type="scientific">Ficus carica</name>
    <name type="common">Common fig</name>
    <dbReference type="NCBI Taxonomy" id="3494"/>
    <lineage>
        <taxon>Eukaryota</taxon>
        <taxon>Viridiplantae</taxon>
        <taxon>Streptophyta</taxon>
        <taxon>Embryophyta</taxon>
        <taxon>Tracheophyta</taxon>
        <taxon>Spermatophyta</taxon>
        <taxon>Magnoliopsida</taxon>
        <taxon>eudicotyledons</taxon>
        <taxon>Gunneridae</taxon>
        <taxon>Pentapetalae</taxon>
        <taxon>rosids</taxon>
        <taxon>fabids</taxon>
        <taxon>Rosales</taxon>
        <taxon>Moraceae</taxon>
        <taxon>Ficeae</taxon>
        <taxon>Ficus</taxon>
    </lineage>
</organism>
<reference evidence="1" key="1">
    <citation type="submission" date="2023-07" db="EMBL/GenBank/DDBJ databases">
        <title>draft genome sequence of fig (Ficus carica).</title>
        <authorList>
            <person name="Takahashi T."/>
            <person name="Nishimura K."/>
        </authorList>
    </citation>
    <scope>NUCLEOTIDE SEQUENCE</scope>
</reference>
<keyword evidence="2" id="KW-1185">Reference proteome</keyword>
<dbReference type="Proteomes" id="UP001187192">
    <property type="component" value="Unassembled WGS sequence"/>
</dbReference>
<evidence type="ECO:0000313" key="2">
    <source>
        <dbReference type="Proteomes" id="UP001187192"/>
    </source>
</evidence>
<evidence type="ECO:0000313" key="1">
    <source>
        <dbReference type="EMBL" id="GMN35306.1"/>
    </source>
</evidence>
<sequence length="102" mass="11569">MAKSNPMNQLRCQKGRLDSEFLSDSLTTTRLRPTGDDDGAEEEGFLRVRPCDPEEATILICNKHQHIFVRPENKEGTALLCRVSVDTLMTGFWPMGFRQVDV</sequence>